<keyword evidence="3" id="KW-0547">Nucleotide-binding</keyword>
<evidence type="ECO:0000313" key="2">
    <source>
        <dbReference type="EMBL" id="VFK31759.1"/>
    </source>
</evidence>
<dbReference type="GO" id="GO:0005524">
    <property type="term" value="F:ATP binding"/>
    <property type="evidence" value="ECO:0007669"/>
    <property type="project" value="UniProtKB-KW"/>
</dbReference>
<dbReference type="Gene3D" id="3.40.50.300">
    <property type="entry name" value="P-loop containing nucleotide triphosphate hydrolases"/>
    <property type="match status" value="1"/>
</dbReference>
<keyword evidence="3" id="KW-0067">ATP-binding</keyword>
<gene>
    <name evidence="2" type="ORF">BECKMB1821G_GA0114241_10925</name>
    <name evidence="4" type="ORF">BECKMB1821H_GA0114242_10935</name>
    <name evidence="3" type="ORF">BECKMB1821I_GA0114274_10915</name>
</gene>
<reference evidence="3" key="1">
    <citation type="submission" date="2019-02" db="EMBL/GenBank/DDBJ databases">
        <authorList>
            <person name="Gruber-Vodicka R. H."/>
            <person name="Seah K. B. B."/>
        </authorList>
    </citation>
    <scope>NUCLEOTIDE SEQUENCE</scope>
    <source>
        <strain evidence="2">BECK_BZ197</strain>
        <strain evidence="4">BECK_BZ198</strain>
        <strain evidence="3">BECK_BZ199</strain>
    </source>
</reference>
<dbReference type="PANTHER" id="PTHR43581:SF2">
    <property type="entry name" value="EXCINUCLEASE ATPASE SUBUNIT"/>
    <property type="match status" value="1"/>
</dbReference>
<dbReference type="InterPro" id="IPR027417">
    <property type="entry name" value="P-loop_NTPase"/>
</dbReference>
<sequence>MLKKIEIRGLFDKFDYDIELKEGGLTILTGPNGYGKTTILRMINAVANGNLLFFFELSFIKILFIQDELESIGLTREGNTLFFQLGNQGSMTLTKGDLIPEEVQTLFENSRYIRMDESHWLDKKTRTIYTIENFIDQLSRNYPETKGDLHDKWTPDFVNCYFIREQRLIRKLVIRRTKSGARVLPFGEDVPGIFSETIEEYAVEECAKALSDNIRDILARASRIGQALDGVFPERLFDETESISEKEFYKRYTGIQKKQKSLSLYGFSMTREDRHASFKEENAKALLVYLNHMEDKLAAFNEILQRLDLFSSILNKREFVSKRIEISPDFGFRFITEDDKELPLTELSSGEQQEVVLLYELLFRVGPNTLVLIDEPETSLHVAWQMEFLDDLLKIIELQKITVLVATHSPDIIDKHGDLGIDLWDLATARESRA</sequence>
<dbReference type="EMBL" id="CAADGH010000093">
    <property type="protein sequence ID" value="VFK77040.1"/>
    <property type="molecule type" value="Genomic_DNA"/>
</dbReference>
<name>A0A450Y079_9GAMM</name>
<protein>
    <submittedName>
        <fullName evidence="3">Predicted ATP-binding protein involved in virulence</fullName>
    </submittedName>
</protein>
<dbReference type="InterPro" id="IPR041685">
    <property type="entry name" value="AAA_GajA/Old/RecF-like"/>
</dbReference>
<evidence type="ECO:0000259" key="1">
    <source>
        <dbReference type="Pfam" id="PF13175"/>
    </source>
</evidence>
<dbReference type="PANTHER" id="PTHR43581">
    <property type="entry name" value="ATP/GTP PHOSPHATASE"/>
    <property type="match status" value="1"/>
</dbReference>
<dbReference type="Pfam" id="PF13175">
    <property type="entry name" value="AAA_15"/>
    <property type="match status" value="1"/>
</dbReference>
<organism evidence="3">
    <name type="scientific">Candidatus Kentrum sp. MB</name>
    <dbReference type="NCBI Taxonomy" id="2138164"/>
    <lineage>
        <taxon>Bacteria</taxon>
        <taxon>Pseudomonadati</taxon>
        <taxon>Pseudomonadota</taxon>
        <taxon>Gammaproteobacteria</taxon>
        <taxon>Candidatus Kentrum</taxon>
    </lineage>
</organism>
<dbReference type="SUPFAM" id="SSF52540">
    <property type="entry name" value="P-loop containing nucleoside triphosphate hydrolases"/>
    <property type="match status" value="1"/>
</dbReference>
<proteinExistence type="predicted"/>
<dbReference type="EMBL" id="CAADFO010000092">
    <property type="protein sequence ID" value="VFK31759.1"/>
    <property type="molecule type" value="Genomic_DNA"/>
</dbReference>
<feature type="domain" description="Endonuclease GajA/Old nuclease/RecF-like AAA" evidence="1">
    <location>
        <begin position="1"/>
        <end position="413"/>
    </location>
</feature>
<dbReference type="AlphaFoldDB" id="A0A450Y079"/>
<dbReference type="EMBL" id="CAADFQ010000091">
    <property type="protein sequence ID" value="VFK34922.1"/>
    <property type="molecule type" value="Genomic_DNA"/>
</dbReference>
<dbReference type="InterPro" id="IPR051396">
    <property type="entry name" value="Bact_Antivir_Def_Nuclease"/>
</dbReference>
<accession>A0A450Y079</accession>
<evidence type="ECO:0000313" key="4">
    <source>
        <dbReference type="EMBL" id="VFK77040.1"/>
    </source>
</evidence>
<evidence type="ECO:0000313" key="3">
    <source>
        <dbReference type="EMBL" id="VFK34922.1"/>
    </source>
</evidence>